<dbReference type="AlphaFoldDB" id="A0A2J6S7S1"/>
<gene>
    <name evidence="1" type="ORF">L207DRAFT_613546</name>
</gene>
<proteinExistence type="predicted"/>
<keyword evidence="2" id="KW-1185">Reference proteome</keyword>
<evidence type="ECO:0000313" key="2">
    <source>
        <dbReference type="Proteomes" id="UP000235786"/>
    </source>
</evidence>
<protein>
    <submittedName>
        <fullName evidence="1">Uncharacterized protein</fullName>
    </submittedName>
</protein>
<organism evidence="1 2">
    <name type="scientific">Hyaloscypha variabilis (strain UAMH 11265 / GT02V1 / F)</name>
    <name type="common">Meliniomyces variabilis</name>
    <dbReference type="NCBI Taxonomy" id="1149755"/>
    <lineage>
        <taxon>Eukaryota</taxon>
        <taxon>Fungi</taxon>
        <taxon>Dikarya</taxon>
        <taxon>Ascomycota</taxon>
        <taxon>Pezizomycotina</taxon>
        <taxon>Leotiomycetes</taxon>
        <taxon>Helotiales</taxon>
        <taxon>Hyaloscyphaceae</taxon>
        <taxon>Hyaloscypha</taxon>
        <taxon>Hyaloscypha variabilis</taxon>
    </lineage>
</organism>
<name>A0A2J6S7S1_HYAVF</name>
<dbReference type="Proteomes" id="UP000235786">
    <property type="component" value="Unassembled WGS sequence"/>
</dbReference>
<dbReference type="OrthoDB" id="341924at2759"/>
<dbReference type="EMBL" id="KZ613939">
    <property type="protein sequence ID" value="PMD46801.1"/>
    <property type="molecule type" value="Genomic_DNA"/>
</dbReference>
<accession>A0A2J6S7S1</accession>
<evidence type="ECO:0000313" key="1">
    <source>
        <dbReference type="EMBL" id="PMD46801.1"/>
    </source>
</evidence>
<sequence>MHMLLSSLGYTAYHELVPLRIQTFSLYSLRCPTSLVRRLHLATDARKGRRSCGGLREADGQVTANAVMLAIQSRLQYPAVRMEVAY</sequence>
<reference evidence="1 2" key="1">
    <citation type="submission" date="2016-04" db="EMBL/GenBank/DDBJ databases">
        <title>A degradative enzymes factory behind the ericoid mycorrhizal symbiosis.</title>
        <authorList>
            <consortium name="DOE Joint Genome Institute"/>
            <person name="Martino E."/>
            <person name="Morin E."/>
            <person name="Grelet G."/>
            <person name="Kuo A."/>
            <person name="Kohler A."/>
            <person name="Daghino S."/>
            <person name="Barry K."/>
            <person name="Choi C."/>
            <person name="Cichocki N."/>
            <person name="Clum A."/>
            <person name="Copeland A."/>
            <person name="Hainaut M."/>
            <person name="Haridas S."/>
            <person name="Labutti K."/>
            <person name="Lindquist E."/>
            <person name="Lipzen A."/>
            <person name="Khouja H.-R."/>
            <person name="Murat C."/>
            <person name="Ohm R."/>
            <person name="Olson A."/>
            <person name="Spatafora J."/>
            <person name="Veneault-Fourrey C."/>
            <person name="Henrissat B."/>
            <person name="Grigoriev I."/>
            <person name="Martin F."/>
            <person name="Perotto S."/>
        </authorList>
    </citation>
    <scope>NUCLEOTIDE SEQUENCE [LARGE SCALE GENOMIC DNA]</scope>
    <source>
        <strain evidence="1 2">F</strain>
    </source>
</reference>